<organism evidence="2 3">
    <name type="scientific">Siphonobacter aquaeclarae</name>
    <dbReference type="NCBI Taxonomy" id="563176"/>
    <lineage>
        <taxon>Bacteria</taxon>
        <taxon>Pseudomonadati</taxon>
        <taxon>Bacteroidota</taxon>
        <taxon>Cytophagia</taxon>
        <taxon>Cytophagales</taxon>
        <taxon>Cytophagaceae</taxon>
        <taxon>Siphonobacter</taxon>
    </lineage>
</organism>
<dbReference type="RefSeq" id="WP_093205610.1">
    <property type="nucleotide sequence ID" value="NZ_FNGS01000007.1"/>
</dbReference>
<evidence type="ECO:0000313" key="3">
    <source>
        <dbReference type="Proteomes" id="UP000198901"/>
    </source>
</evidence>
<dbReference type="InterPro" id="IPR036938">
    <property type="entry name" value="PAP2/HPO_sf"/>
</dbReference>
<dbReference type="InterPro" id="IPR052559">
    <property type="entry name" value="V-haloperoxidase"/>
</dbReference>
<dbReference type="Proteomes" id="UP000198901">
    <property type="component" value="Unassembled WGS sequence"/>
</dbReference>
<evidence type="ECO:0000259" key="1">
    <source>
        <dbReference type="SMART" id="SM00014"/>
    </source>
</evidence>
<dbReference type="InterPro" id="IPR016119">
    <property type="entry name" value="Br/Cl_peroxidase_C"/>
</dbReference>
<evidence type="ECO:0000313" key="2">
    <source>
        <dbReference type="EMBL" id="SDM54918.1"/>
    </source>
</evidence>
<dbReference type="PROSITE" id="PS51257">
    <property type="entry name" value="PROKAR_LIPOPROTEIN"/>
    <property type="match status" value="1"/>
</dbReference>
<dbReference type="Gene3D" id="1.10.606.10">
    <property type="entry name" value="Vanadium-containing Chloroperoxidase, domain 2"/>
    <property type="match status" value="2"/>
</dbReference>
<dbReference type="PANTHER" id="PTHR34599">
    <property type="entry name" value="PEROXIDASE-RELATED"/>
    <property type="match status" value="1"/>
</dbReference>
<keyword evidence="3" id="KW-1185">Reference proteome</keyword>
<dbReference type="SUPFAM" id="SSF48317">
    <property type="entry name" value="Acid phosphatase/Vanadium-dependent haloperoxidase"/>
    <property type="match status" value="2"/>
</dbReference>
<dbReference type="STRING" id="563176.SAMN04488090_3670"/>
<dbReference type="CDD" id="cd03398">
    <property type="entry name" value="PAP2_haloperoxidase"/>
    <property type="match status" value="1"/>
</dbReference>
<gene>
    <name evidence="2" type="ORF">SAMN04488090_3670</name>
</gene>
<dbReference type="InterPro" id="IPR000326">
    <property type="entry name" value="PAP2/HPO"/>
</dbReference>
<dbReference type="EMBL" id="FNGS01000007">
    <property type="protein sequence ID" value="SDM54918.1"/>
    <property type="molecule type" value="Genomic_DNA"/>
</dbReference>
<sequence length="513" mass="55706">MKLFPITGLALLALFLGSCDKSIEQASLSPYVPAGLDANGGQWKTYVLGSPDEVAVAAPKAANSTEYLAEIAELKTTVSKLTDAQKDRVQFWSAGGVYRWNELARTLAANYNLPPVYDEVQKKYPVPDAANPKAEPKFPFCNPPYASRMFSYLGVAQYDALVAAWKYKYLYNRAAPGKNDATLKPLLAVTDLPSYPSEDAVVAAASLEILKLMFPGEVDKLTAFYEEHRNARIWSGANTRSDLDAGDALGKAIAAKVIARAKADGMGAANNQAAVPAMIADAKARGLKTEWVSLDIPARPPMLPTFGNVKTWNFTDAQKVAMRPSPPPALGTAAFEKDLNELRGMASRITRNEHRIASYWSDGVGSYTPPGHWNREAANLTRKYKENELRAARTMALVGTTLMDAGIACWDTKYYYYTPRPFQVDHEVRSTIGTPNFPSFTSGHSTFSGAAATVLAYLFPTEADAMNALALEASTSRIYGCIHYRSDSEVGLEHGKAVGQYAIKRAQADGAGL</sequence>
<name>A0A1G9U4V5_9BACT</name>
<dbReference type="OrthoDB" id="7793240at2"/>
<dbReference type="SMART" id="SM00014">
    <property type="entry name" value="acidPPc"/>
    <property type="match status" value="1"/>
</dbReference>
<accession>A0A1G9U4V5</accession>
<dbReference type="PANTHER" id="PTHR34599:SF1">
    <property type="entry name" value="PHOSPHATIDIC ACID PHOSPHATASE TYPE 2_HALOPEROXIDASE DOMAIN-CONTAINING PROTEIN"/>
    <property type="match status" value="1"/>
</dbReference>
<protein>
    <submittedName>
        <fullName evidence="2">PAP2 superfamily protein</fullName>
    </submittedName>
</protein>
<dbReference type="GO" id="GO:0004601">
    <property type="term" value="F:peroxidase activity"/>
    <property type="evidence" value="ECO:0007669"/>
    <property type="project" value="InterPro"/>
</dbReference>
<feature type="domain" description="Phosphatidic acid phosphatase type 2/haloperoxidase" evidence="1">
    <location>
        <begin position="395"/>
        <end position="503"/>
    </location>
</feature>
<proteinExistence type="predicted"/>
<reference evidence="2 3" key="1">
    <citation type="submission" date="2016-10" db="EMBL/GenBank/DDBJ databases">
        <authorList>
            <person name="de Groot N.N."/>
        </authorList>
    </citation>
    <scope>NUCLEOTIDE SEQUENCE [LARGE SCALE GENOMIC DNA]</scope>
    <source>
        <strain evidence="2 3">DSM 21668</strain>
    </source>
</reference>
<dbReference type="Pfam" id="PF01569">
    <property type="entry name" value="PAP2"/>
    <property type="match status" value="1"/>
</dbReference>
<dbReference type="AlphaFoldDB" id="A0A1G9U4V5"/>